<feature type="domain" description="ATPase AAA-type core" evidence="2">
    <location>
        <begin position="253"/>
        <end position="357"/>
    </location>
</feature>
<evidence type="ECO:0000313" key="3">
    <source>
        <dbReference type="EMBL" id="MDT0442866.1"/>
    </source>
</evidence>
<name>A0ABU2S1J2_9ACTN</name>
<dbReference type="InterPro" id="IPR003959">
    <property type="entry name" value="ATPase_AAA_core"/>
</dbReference>
<dbReference type="InterPro" id="IPR041685">
    <property type="entry name" value="AAA_GajA/Old/RecF-like"/>
</dbReference>
<dbReference type="RefSeq" id="WP_311617260.1">
    <property type="nucleotide sequence ID" value="NZ_JAVREV010000004.1"/>
</dbReference>
<accession>A0ABU2S1J2</accession>
<comment type="caution">
    <text evidence="3">The sequence shown here is derived from an EMBL/GenBank/DDBJ whole genome shotgun (WGS) entry which is preliminary data.</text>
</comment>
<sequence>MNHRISGLTVRNFRTLTDTKLPLGPLTVMVGPNAAGKSNVLQAIEFLRDVSGRGIERALDARGGFDVLAFRGGRKPVSRITVGIEGVWSDFASEAAPDRYELSVSRARLPEGSRERYSMFRREHFTAHPVRDTETAVQLGGSSLLVLSPLGDEDGAGGTGVGRMASALHQEVLLPMPEGSPSAGAVAAFRRHLSEIRVFDPDVRAARRPSPISTSGRHLAEDASNLADFLKALRDVRDGEGRRVVWEALLNDVREVVPQLHDIHIVPAPGRPDYLSVELEETGLRGRTRLQDASFGTVRILCLLAIFHDPDPPVLTCIEEIDHGIHPHALERLAGRLRAASRRAQFLVTTHSPVFVDELKPEEFVVCERRSNGASVIPALTADEVRQAREASEGMPLGELWFANTLGGGL</sequence>
<organism evidence="3 4">
    <name type="scientific">Streptomyces johnsoniae</name>
    <dbReference type="NCBI Taxonomy" id="3075532"/>
    <lineage>
        <taxon>Bacteria</taxon>
        <taxon>Bacillati</taxon>
        <taxon>Actinomycetota</taxon>
        <taxon>Actinomycetes</taxon>
        <taxon>Kitasatosporales</taxon>
        <taxon>Streptomycetaceae</taxon>
        <taxon>Streptomyces</taxon>
    </lineage>
</organism>
<dbReference type="Pfam" id="PF13175">
    <property type="entry name" value="AAA_15"/>
    <property type="match status" value="1"/>
</dbReference>
<dbReference type="PANTHER" id="PTHR40396:SF1">
    <property type="entry name" value="ATPASE AAA-TYPE CORE DOMAIN-CONTAINING PROTEIN"/>
    <property type="match status" value="1"/>
</dbReference>
<dbReference type="PIRSF" id="PIRSF029347">
    <property type="entry name" value="RecF"/>
    <property type="match status" value="1"/>
</dbReference>
<dbReference type="InterPro" id="IPR027417">
    <property type="entry name" value="P-loop_NTPase"/>
</dbReference>
<dbReference type="Proteomes" id="UP001183615">
    <property type="component" value="Unassembled WGS sequence"/>
</dbReference>
<dbReference type="InterPro" id="IPR014555">
    <property type="entry name" value="RecF-like"/>
</dbReference>
<keyword evidence="4" id="KW-1185">Reference proteome</keyword>
<dbReference type="SUPFAM" id="SSF52540">
    <property type="entry name" value="P-loop containing nucleoside triphosphate hydrolases"/>
    <property type="match status" value="1"/>
</dbReference>
<dbReference type="PANTHER" id="PTHR40396">
    <property type="entry name" value="ATPASE-LIKE PROTEIN"/>
    <property type="match status" value="1"/>
</dbReference>
<gene>
    <name evidence="3" type="ORF">RM779_09695</name>
</gene>
<dbReference type="Pfam" id="PF13304">
    <property type="entry name" value="AAA_21"/>
    <property type="match status" value="1"/>
</dbReference>
<feature type="domain" description="Endonuclease GajA/Old nuclease/RecF-like AAA" evidence="1">
    <location>
        <begin position="5"/>
        <end position="49"/>
    </location>
</feature>
<proteinExistence type="predicted"/>
<protein>
    <submittedName>
        <fullName evidence="3">AAA family ATPase</fullName>
    </submittedName>
</protein>
<reference evidence="4" key="1">
    <citation type="submission" date="2023-07" db="EMBL/GenBank/DDBJ databases">
        <title>30 novel species of actinomycetes from the DSMZ collection.</title>
        <authorList>
            <person name="Nouioui I."/>
        </authorList>
    </citation>
    <scope>NUCLEOTIDE SEQUENCE [LARGE SCALE GENOMIC DNA]</scope>
    <source>
        <strain evidence="4">DSM 41886</strain>
    </source>
</reference>
<evidence type="ECO:0000259" key="2">
    <source>
        <dbReference type="Pfam" id="PF13304"/>
    </source>
</evidence>
<dbReference type="EMBL" id="JAVREV010000004">
    <property type="protein sequence ID" value="MDT0442866.1"/>
    <property type="molecule type" value="Genomic_DNA"/>
</dbReference>
<evidence type="ECO:0000313" key="4">
    <source>
        <dbReference type="Proteomes" id="UP001183615"/>
    </source>
</evidence>
<evidence type="ECO:0000259" key="1">
    <source>
        <dbReference type="Pfam" id="PF13175"/>
    </source>
</evidence>
<dbReference type="Gene3D" id="3.40.50.300">
    <property type="entry name" value="P-loop containing nucleotide triphosphate hydrolases"/>
    <property type="match status" value="2"/>
</dbReference>